<proteinExistence type="predicted"/>
<reference evidence="1 2" key="1">
    <citation type="submission" date="2020-08" db="EMBL/GenBank/DDBJ databases">
        <title>Bridging the membrane lipid divide: bacteria of the FCB group superphylum have the potential to synthesize archaeal ether lipids.</title>
        <authorList>
            <person name="Villanueva L."/>
            <person name="Von Meijenfeldt F.A.B."/>
            <person name="Westbye A.B."/>
            <person name="Yadav S."/>
            <person name="Hopmans E.C."/>
            <person name="Dutilh B.E."/>
            <person name="Sinninghe Damste J.S."/>
        </authorList>
    </citation>
    <scope>NUCLEOTIDE SEQUENCE [LARGE SCALE GENOMIC DNA]</scope>
    <source>
        <strain evidence="1">NIOZ-UU27</strain>
    </source>
</reference>
<evidence type="ECO:0000313" key="2">
    <source>
        <dbReference type="Proteomes" id="UP000650524"/>
    </source>
</evidence>
<evidence type="ECO:0000313" key="1">
    <source>
        <dbReference type="EMBL" id="MBC8178898.1"/>
    </source>
</evidence>
<dbReference type="CDD" id="cd04868">
    <property type="entry name" value="ACT_AK-like"/>
    <property type="match status" value="1"/>
</dbReference>
<gene>
    <name evidence="1" type="ORF">H8E19_15950</name>
</gene>
<dbReference type="AlphaFoldDB" id="A0A8J6T9T2"/>
<dbReference type="Proteomes" id="UP000650524">
    <property type="component" value="Unassembled WGS sequence"/>
</dbReference>
<comment type="caution">
    <text evidence="1">The sequence shown here is derived from an EMBL/GenBank/DDBJ whole genome shotgun (WGS) entry which is preliminary data.</text>
</comment>
<dbReference type="InterPro" id="IPR045865">
    <property type="entry name" value="ACT-like_dom_sf"/>
</dbReference>
<protein>
    <submittedName>
        <fullName evidence="1">Uncharacterized protein</fullName>
    </submittedName>
</protein>
<accession>A0A8J6T9T2</accession>
<organism evidence="1 2">
    <name type="scientific">Candidatus Desulfacyla euxinica</name>
    <dbReference type="NCBI Taxonomy" id="2841693"/>
    <lineage>
        <taxon>Bacteria</taxon>
        <taxon>Deltaproteobacteria</taxon>
        <taxon>Candidatus Desulfacyla</taxon>
    </lineage>
</organism>
<name>A0A8J6T9T2_9DELT</name>
<sequence>MSVPEKLGGFKVLKDVTLISLFSPKQTKDFPSKFFSFIADEKINLPYVTCVFDDHTWGLNIAVESRDAGRILNLVEKAFEKKSVHHPYSTILSIFPHKKNPEITGSLFEAFGREGVNTNALANSPSAISIILDENVLNKASSALFGPFSFSAYRTPSDWKLAQKGKEQLYKEVVASFQEQRPKVYGLEYQANQEFLLVKLNNQSIGDFGTSFKEFARLGLNLTFLATSPCEESEKEKVSFCLPATENSSYIQMMNGITPQADIQSYAPVSTFAMNGPHFGDRYGIVSEFLISLEKGGVDLLGLSCTIASITGVVPSSHITSAIEAIKGCFDIPSVIERT</sequence>
<dbReference type="EMBL" id="JACNJD010000325">
    <property type="protein sequence ID" value="MBC8178898.1"/>
    <property type="molecule type" value="Genomic_DNA"/>
</dbReference>
<dbReference type="SUPFAM" id="SSF55021">
    <property type="entry name" value="ACT-like"/>
    <property type="match status" value="1"/>
</dbReference>
<dbReference type="Gene3D" id="3.30.2130.10">
    <property type="entry name" value="VC0802-like"/>
    <property type="match status" value="1"/>
</dbReference>